<feature type="domain" description="Transposase IS116/IS110/IS902 C-terminal" evidence="2">
    <location>
        <begin position="212"/>
        <end position="286"/>
    </location>
</feature>
<dbReference type="AlphaFoldDB" id="A0A5C5G791"/>
<evidence type="ECO:0000259" key="1">
    <source>
        <dbReference type="Pfam" id="PF01548"/>
    </source>
</evidence>
<dbReference type="PANTHER" id="PTHR33055:SF3">
    <property type="entry name" value="PUTATIVE TRANSPOSASE FOR IS117-RELATED"/>
    <property type="match status" value="1"/>
</dbReference>
<dbReference type="InterPro" id="IPR003346">
    <property type="entry name" value="Transposase_20"/>
</dbReference>
<dbReference type="Pfam" id="PF01548">
    <property type="entry name" value="DEDD_Tnp_IS110"/>
    <property type="match status" value="1"/>
</dbReference>
<reference evidence="3 4" key="1">
    <citation type="submission" date="2019-06" db="EMBL/GenBank/DDBJ databases">
        <title>Genome of new Rhodobacteraceae sp. SM1903.</title>
        <authorList>
            <person name="Ren X."/>
        </authorList>
    </citation>
    <scope>NUCLEOTIDE SEQUENCE [LARGE SCALE GENOMIC DNA]</scope>
    <source>
        <strain evidence="3 4">SM1903</strain>
    </source>
</reference>
<dbReference type="EMBL" id="VFFF01000004">
    <property type="protein sequence ID" value="TNY30569.1"/>
    <property type="molecule type" value="Genomic_DNA"/>
</dbReference>
<dbReference type="GO" id="GO:0003677">
    <property type="term" value="F:DNA binding"/>
    <property type="evidence" value="ECO:0007669"/>
    <property type="project" value="InterPro"/>
</dbReference>
<organism evidence="3 4">
    <name type="scientific">Pelagovum pacificum</name>
    <dbReference type="NCBI Taxonomy" id="2588711"/>
    <lineage>
        <taxon>Bacteria</taxon>
        <taxon>Pseudomonadati</taxon>
        <taxon>Pseudomonadota</taxon>
        <taxon>Alphaproteobacteria</taxon>
        <taxon>Rhodobacterales</taxon>
        <taxon>Paracoccaceae</taxon>
        <taxon>Pelagovum</taxon>
    </lineage>
</organism>
<protein>
    <submittedName>
        <fullName evidence="3">IS110 family transposase</fullName>
    </submittedName>
</protein>
<accession>A0A5C5G791</accession>
<evidence type="ECO:0000313" key="4">
    <source>
        <dbReference type="Proteomes" id="UP000314011"/>
    </source>
</evidence>
<proteinExistence type="predicted"/>
<dbReference type="InterPro" id="IPR002525">
    <property type="entry name" value="Transp_IS110-like_N"/>
</dbReference>
<feature type="domain" description="Transposase IS110-like N-terminal" evidence="1">
    <location>
        <begin position="6"/>
        <end position="143"/>
    </location>
</feature>
<dbReference type="Proteomes" id="UP000314011">
    <property type="component" value="Unassembled WGS sequence"/>
</dbReference>
<keyword evidence="4" id="KW-1185">Reference proteome</keyword>
<dbReference type="InterPro" id="IPR047650">
    <property type="entry name" value="Transpos_IS110"/>
</dbReference>
<dbReference type="OrthoDB" id="8261795at2"/>
<comment type="caution">
    <text evidence="3">The sequence shown here is derived from an EMBL/GenBank/DDBJ whole genome shotgun (WGS) entry which is preliminary data.</text>
</comment>
<evidence type="ECO:0000313" key="3">
    <source>
        <dbReference type="EMBL" id="TNY30569.1"/>
    </source>
</evidence>
<gene>
    <name evidence="3" type="ORF">FHY64_18465</name>
</gene>
<dbReference type="GO" id="GO:0006313">
    <property type="term" value="P:DNA transposition"/>
    <property type="evidence" value="ECO:0007669"/>
    <property type="project" value="InterPro"/>
</dbReference>
<dbReference type="RefSeq" id="WP_140197364.1">
    <property type="nucleotide sequence ID" value="NZ_CP065915.1"/>
</dbReference>
<dbReference type="NCBIfam" id="NF033542">
    <property type="entry name" value="transpos_IS110"/>
    <property type="match status" value="1"/>
</dbReference>
<dbReference type="Pfam" id="PF02371">
    <property type="entry name" value="Transposase_20"/>
    <property type="match status" value="1"/>
</dbReference>
<evidence type="ECO:0000259" key="2">
    <source>
        <dbReference type="Pfam" id="PF02371"/>
    </source>
</evidence>
<sequence length="342" mass="37365">MDIKVLGIDLGKTVCSLAGLDEAGAVVFRKRLQRHRLLDFLDTLPPCVVAMEACGGAHHIGRFCLQKGHDPRLMSPLYVRPYVKVHKNDDRDAEAIAEAATRPTMSFVAIKSEEQLDLQALHRARERLVSDRTRLINQGRGFLMERGIRVGTGRHVFQKELARLAAEGTADLSPRMLLLVTDMASELGVINDRVAAIDAEIKALARTDADMQRLMEIPGIGPTIATALVAAVGTGSSFGKGRDLAAWLGLVPRQITTGGKAKLIGISKHGNRYLRKLFIHGARTVLHLVRDRTSPITAWADGLKERAHVNVAAVAMANKMARIAWAVLTKGERYRPNAMSGL</sequence>
<name>A0A5C5G791_9RHOB</name>
<dbReference type="GO" id="GO:0004803">
    <property type="term" value="F:transposase activity"/>
    <property type="evidence" value="ECO:0007669"/>
    <property type="project" value="InterPro"/>
</dbReference>
<dbReference type="PANTHER" id="PTHR33055">
    <property type="entry name" value="TRANSPOSASE FOR INSERTION SEQUENCE ELEMENT IS1111A"/>
    <property type="match status" value="1"/>
</dbReference>